<evidence type="ECO:0000259" key="1">
    <source>
        <dbReference type="Pfam" id="PF12777"/>
    </source>
</evidence>
<dbReference type="Gene3D" id="1.20.920.20">
    <property type="match status" value="1"/>
</dbReference>
<dbReference type="Pfam" id="PF12777">
    <property type="entry name" value="MT"/>
    <property type="match status" value="1"/>
</dbReference>
<dbReference type="InterPro" id="IPR024743">
    <property type="entry name" value="Dynein_HC_stalk"/>
</dbReference>
<name>A0ABD0YRQ0_9HEMI</name>
<dbReference type="Proteomes" id="UP001558652">
    <property type="component" value="Unassembled WGS sequence"/>
</dbReference>
<comment type="caution">
    <text evidence="2">The sequence shown here is derived from an EMBL/GenBank/DDBJ whole genome shotgun (WGS) entry which is preliminary data.</text>
</comment>
<feature type="domain" description="Dynein heavy chain coiled coil stalk" evidence="1">
    <location>
        <begin position="3"/>
        <end position="159"/>
    </location>
</feature>
<reference evidence="2 3" key="1">
    <citation type="submission" date="2024-07" db="EMBL/GenBank/DDBJ databases">
        <title>Chromosome-level genome assembly of the water stick insect Ranatra chinensis (Heteroptera: Nepidae).</title>
        <authorList>
            <person name="Liu X."/>
        </authorList>
    </citation>
    <scope>NUCLEOTIDE SEQUENCE [LARGE SCALE GENOMIC DNA]</scope>
    <source>
        <strain evidence="2">Cailab_2021Rc</strain>
        <tissue evidence="2">Muscle</tissue>
    </source>
</reference>
<sequence length="160" mass="17966">MLREAENSLKSLNKGDISEVRSLKRPPEGVVLVLESICIIKDIKPAKKVLSYWEPGRNMLADPGAFLNSLMNFNKAELTEALVVKLKPYIDNPNFRPAKIKLVSKACMSLCQWVHAMVNYYYVNLTVAPKKAALQEAQDRLEVVEIALAKSRARLKAVNL</sequence>
<protein>
    <recommendedName>
        <fullName evidence="1">Dynein heavy chain coiled coil stalk domain-containing protein</fullName>
    </recommendedName>
</protein>
<dbReference type="PANTHER" id="PTHR45703">
    <property type="entry name" value="DYNEIN HEAVY CHAIN"/>
    <property type="match status" value="1"/>
</dbReference>
<proteinExistence type="predicted"/>
<dbReference type="AlphaFoldDB" id="A0ABD0YRQ0"/>
<keyword evidence="3" id="KW-1185">Reference proteome</keyword>
<dbReference type="InterPro" id="IPR026983">
    <property type="entry name" value="DHC"/>
</dbReference>
<evidence type="ECO:0000313" key="2">
    <source>
        <dbReference type="EMBL" id="KAL1138663.1"/>
    </source>
</evidence>
<evidence type="ECO:0000313" key="3">
    <source>
        <dbReference type="Proteomes" id="UP001558652"/>
    </source>
</evidence>
<dbReference type="EMBL" id="JBFDAA010000003">
    <property type="protein sequence ID" value="KAL1138663.1"/>
    <property type="molecule type" value="Genomic_DNA"/>
</dbReference>
<organism evidence="2 3">
    <name type="scientific">Ranatra chinensis</name>
    <dbReference type="NCBI Taxonomy" id="642074"/>
    <lineage>
        <taxon>Eukaryota</taxon>
        <taxon>Metazoa</taxon>
        <taxon>Ecdysozoa</taxon>
        <taxon>Arthropoda</taxon>
        <taxon>Hexapoda</taxon>
        <taxon>Insecta</taxon>
        <taxon>Pterygota</taxon>
        <taxon>Neoptera</taxon>
        <taxon>Paraneoptera</taxon>
        <taxon>Hemiptera</taxon>
        <taxon>Heteroptera</taxon>
        <taxon>Panheteroptera</taxon>
        <taxon>Nepomorpha</taxon>
        <taxon>Nepidae</taxon>
        <taxon>Ranatrinae</taxon>
        <taxon>Ranatra</taxon>
    </lineage>
</organism>
<accession>A0ABD0YRQ0</accession>
<dbReference type="PANTHER" id="PTHR45703:SF28">
    <property type="entry name" value="DYNEINS HEAVY CHAIN"/>
    <property type="match status" value="1"/>
</dbReference>
<gene>
    <name evidence="2" type="ORF">AAG570_008725</name>
</gene>